<gene>
    <name evidence="4" type="ORF">SM436_22375</name>
</gene>
<dbReference type="PANTHER" id="PTHR30204:SF58">
    <property type="entry name" value="HTH-TYPE TRANSCRIPTIONAL REGULATOR YFMP"/>
    <property type="match status" value="1"/>
</dbReference>
<dbReference type="RefSeq" id="WP_371943162.1">
    <property type="nucleotide sequence ID" value="NZ_JAXCEH010000015.1"/>
</dbReference>
<keyword evidence="5" id="KW-1185">Reference proteome</keyword>
<evidence type="ECO:0000256" key="1">
    <source>
        <dbReference type="ARBA" id="ARBA00023125"/>
    </source>
</evidence>
<protein>
    <submittedName>
        <fullName evidence="4">Helix-turn-helix transcriptional regulator</fullName>
    </submittedName>
</protein>
<keyword evidence="1" id="KW-0238">DNA-binding</keyword>
<proteinExistence type="predicted"/>
<accession>A0ABV4R0P2</accession>
<dbReference type="CDD" id="cd04766">
    <property type="entry name" value="HTH_HspR"/>
    <property type="match status" value="1"/>
</dbReference>
<reference evidence="4 5" key="1">
    <citation type="submission" date="2023-11" db="EMBL/GenBank/DDBJ databases">
        <title>Actinomadura monticuli sp. nov., isolated from volcanic ash.</title>
        <authorList>
            <person name="Lee S.D."/>
            <person name="Yang H."/>
            <person name="Kim I.S."/>
        </authorList>
    </citation>
    <scope>NUCLEOTIDE SEQUENCE [LARGE SCALE GENOMIC DNA]</scope>
    <source>
        <strain evidence="4 5">DSM 45346</strain>
    </source>
</reference>
<name>A0ABV4R0P2_9ACTN</name>
<dbReference type="PANTHER" id="PTHR30204">
    <property type="entry name" value="REDOX-CYCLING DRUG-SENSING TRANSCRIPTIONAL ACTIVATOR SOXR"/>
    <property type="match status" value="1"/>
</dbReference>
<dbReference type="InterPro" id="IPR009061">
    <property type="entry name" value="DNA-bd_dom_put_sf"/>
</dbReference>
<dbReference type="PROSITE" id="PS50937">
    <property type="entry name" value="HTH_MERR_2"/>
    <property type="match status" value="1"/>
</dbReference>
<dbReference type="SUPFAM" id="SSF46955">
    <property type="entry name" value="Putative DNA-binding domain"/>
    <property type="match status" value="1"/>
</dbReference>
<dbReference type="SMART" id="SM00422">
    <property type="entry name" value="HTH_MERR"/>
    <property type="match status" value="1"/>
</dbReference>
<dbReference type="Pfam" id="PF13411">
    <property type="entry name" value="MerR_1"/>
    <property type="match status" value="1"/>
</dbReference>
<sequence>MSTDPFGDDTPVYVISVAAQLSGLHPQTLRTYDRLGLVSPGRTAGRGRRYSMRDILMLREIQRLSQDEGINLSGIKHILELQRDNVRLREELGKAHAALEELAKELESTRSVAARLAQHRRHGESTGTPGNDLVPIRHTSVVVWRERNSD</sequence>
<feature type="domain" description="HTH merR-type" evidence="3">
    <location>
        <begin position="12"/>
        <end position="81"/>
    </location>
</feature>
<dbReference type="PROSITE" id="PS00552">
    <property type="entry name" value="HTH_MERR_1"/>
    <property type="match status" value="1"/>
</dbReference>
<dbReference type="Gene3D" id="1.10.1660.10">
    <property type="match status" value="1"/>
</dbReference>
<evidence type="ECO:0000259" key="3">
    <source>
        <dbReference type="PROSITE" id="PS50937"/>
    </source>
</evidence>
<keyword evidence="2" id="KW-0175">Coiled coil</keyword>
<feature type="coiled-coil region" evidence="2">
    <location>
        <begin position="78"/>
        <end position="119"/>
    </location>
</feature>
<dbReference type="EMBL" id="JAXCEH010000015">
    <property type="protein sequence ID" value="MFA1556445.1"/>
    <property type="molecule type" value="Genomic_DNA"/>
</dbReference>
<dbReference type="InterPro" id="IPR047057">
    <property type="entry name" value="MerR_fam"/>
</dbReference>
<evidence type="ECO:0000256" key="2">
    <source>
        <dbReference type="SAM" id="Coils"/>
    </source>
</evidence>
<organism evidence="4 5">
    <name type="scientific">Actinomadura chokoriensis</name>
    <dbReference type="NCBI Taxonomy" id="454156"/>
    <lineage>
        <taxon>Bacteria</taxon>
        <taxon>Bacillati</taxon>
        <taxon>Actinomycetota</taxon>
        <taxon>Actinomycetes</taxon>
        <taxon>Streptosporangiales</taxon>
        <taxon>Thermomonosporaceae</taxon>
        <taxon>Actinomadura</taxon>
    </lineage>
</organism>
<dbReference type="InterPro" id="IPR000551">
    <property type="entry name" value="MerR-type_HTH_dom"/>
</dbReference>
<evidence type="ECO:0000313" key="4">
    <source>
        <dbReference type="EMBL" id="MFA1556445.1"/>
    </source>
</evidence>
<dbReference type="NCBIfam" id="NF047375">
    <property type="entry name" value="HeatShock_HspR"/>
    <property type="match status" value="1"/>
</dbReference>
<comment type="caution">
    <text evidence="4">The sequence shown here is derived from an EMBL/GenBank/DDBJ whole genome shotgun (WGS) entry which is preliminary data.</text>
</comment>
<evidence type="ECO:0000313" key="5">
    <source>
        <dbReference type="Proteomes" id="UP001569904"/>
    </source>
</evidence>
<dbReference type="Proteomes" id="UP001569904">
    <property type="component" value="Unassembled WGS sequence"/>
</dbReference>